<dbReference type="AlphaFoldDB" id="A0A8J4EG47"/>
<dbReference type="EMBL" id="BOPH01000117">
    <property type="protein sequence ID" value="GIJ73509.1"/>
    <property type="molecule type" value="Genomic_DNA"/>
</dbReference>
<evidence type="ECO:0008006" key="3">
    <source>
        <dbReference type="Google" id="ProtNLM"/>
    </source>
</evidence>
<proteinExistence type="predicted"/>
<evidence type="ECO:0000313" key="2">
    <source>
        <dbReference type="Proteomes" id="UP000635606"/>
    </source>
</evidence>
<sequence length="131" mass="13443">MRTVTVVVAVCLVLAGCGSLSERESAAVRVTEAFLTAVTDGDGAAACGALTPDAVTRLEDTSGEPCADAVLDEDLPAPAPATDTDVYGQWARVRLGPQAVFLAMFPGGWRIDAAGCEPRGERPYDCAVDGG</sequence>
<keyword evidence="2" id="KW-1185">Reference proteome</keyword>
<protein>
    <recommendedName>
        <fullName evidence="3">Lipoprotein</fullName>
    </recommendedName>
</protein>
<reference evidence="1" key="1">
    <citation type="submission" date="2021-01" db="EMBL/GenBank/DDBJ databases">
        <title>Whole genome shotgun sequence of Virgisporangium ochraceum NBRC 16418.</title>
        <authorList>
            <person name="Komaki H."/>
            <person name="Tamura T."/>
        </authorList>
    </citation>
    <scope>NUCLEOTIDE SEQUENCE</scope>
    <source>
        <strain evidence="1">NBRC 16418</strain>
    </source>
</reference>
<dbReference type="RefSeq" id="WP_239160888.1">
    <property type="nucleotide sequence ID" value="NZ_BOPH01000117.1"/>
</dbReference>
<accession>A0A8J4EG47</accession>
<evidence type="ECO:0000313" key="1">
    <source>
        <dbReference type="EMBL" id="GIJ73509.1"/>
    </source>
</evidence>
<name>A0A8J4EG47_9ACTN</name>
<dbReference type="PROSITE" id="PS51257">
    <property type="entry name" value="PROKAR_LIPOPROTEIN"/>
    <property type="match status" value="1"/>
</dbReference>
<comment type="caution">
    <text evidence="1">The sequence shown here is derived from an EMBL/GenBank/DDBJ whole genome shotgun (WGS) entry which is preliminary data.</text>
</comment>
<gene>
    <name evidence="1" type="ORF">Voc01_084260</name>
</gene>
<dbReference type="Proteomes" id="UP000635606">
    <property type="component" value="Unassembled WGS sequence"/>
</dbReference>
<organism evidence="1 2">
    <name type="scientific">Virgisporangium ochraceum</name>
    <dbReference type="NCBI Taxonomy" id="65505"/>
    <lineage>
        <taxon>Bacteria</taxon>
        <taxon>Bacillati</taxon>
        <taxon>Actinomycetota</taxon>
        <taxon>Actinomycetes</taxon>
        <taxon>Micromonosporales</taxon>
        <taxon>Micromonosporaceae</taxon>
        <taxon>Virgisporangium</taxon>
    </lineage>
</organism>